<dbReference type="OrthoDB" id="1751331at2759"/>
<dbReference type="InterPro" id="IPR013955">
    <property type="entry name" value="Rep_factor-A_C"/>
</dbReference>
<dbReference type="CDD" id="cd04475">
    <property type="entry name" value="RPA1_DBD_B"/>
    <property type="match status" value="1"/>
</dbReference>
<evidence type="ECO:0000256" key="2">
    <source>
        <dbReference type="ARBA" id="ARBA00005690"/>
    </source>
</evidence>
<evidence type="ECO:0000256" key="4">
    <source>
        <dbReference type="ARBA" id="ARBA00022723"/>
    </source>
</evidence>
<keyword evidence="7 9" id="KW-0238">DNA-binding</keyword>
<keyword evidence="3 9" id="KW-0235">DNA replication</keyword>
<feature type="domain" description="Replication protein A OB" evidence="11">
    <location>
        <begin position="63"/>
        <end position="160"/>
    </location>
</feature>
<dbReference type="GO" id="GO:0005634">
    <property type="term" value="C:nucleus"/>
    <property type="evidence" value="ECO:0007669"/>
    <property type="project" value="UniProtKB-SubCell"/>
</dbReference>
<keyword evidence="6 9" id="KW-0862">Zinc</keyword>
<evidence type="ECO:0000256" key="9">
    <source>
        <dbReference type="RuleBase" id="RU364130"/>
    </source>
</evidence>
<dbReference type="PANTHER" id="PTHR47165">
    <property type="entry name" value="OS03G0429900 PROTEIN"/>
    <property type="match status" value="1"/>
</dbReference>
<dbReference type="FunFam" id="2.40.50.140:FF:000090">
    <property type="entry name" value="Replication protein A subunit"/>
    <property type="match status" value="1"/>
</dbReference>
<name>A0A834M500_RHYFE</name>
<dbReference type="GO" id="GO:0006310">
    <property type="term" value="P:DNA recombination"/>
    <property type="evidence" value="ECO:0007669"/>
    <property type="project" value="InterPro"/>
</dbReference>
<dbReference type="InterPro" id="IPR047192">
    <property type="entry name" value="Euk_RPA1_DBD_C"/>
</dbReference>
<evidence type="ECO:0000313" key="12">
    <source>
        <dbReference type="EMBL" id="KAF7265349.1"/>
    </source>
</evidence>
<dbReference type="InterPro" id="IPR012340">
    <property type="entry name" value="NA-bd_OB-fold"/>
</dbReference>
<dbReference type="CDD" id="cd04476">
    <property type="entry name" value="RPA1_DBD_C"/>
    <property type="match status" value="1"/>
</dbReference>
<evidence type="ECO:0000256" key="5">
    <source>
        <dbReference type="ARBA" id="ARBA00022771"/>
    </source>
</evidence>
<feature type="domain" description="Replication factor A C-terminal" evidence="10">
    <location>
        <begin position="219"/>
        <end position="364"/>
    </location>
</feature>
<protein>
    <recommendedName>
        <fullName evidence="9">Replication protein A subunit</fullName>
    </recommendedName>
</protein>
<gene>
    <name evidence="12" type="ORF">GWI33_021238</name>
</gene>
<evidence type="ECO:0000256" key="1">
    <source>
        <dbReference type="ARBA" id="ARBA00004123"/>
    </source>
</evidence>
<dbReference type="Pfam" id="PF08646">
    <property type="entry name" value="Rep_fac-A_C"/>
    <property type="match status" value="1"/>
</dbReference>
<comment type="subcellular location">
    <subcellularLocation>
        <location evidence="1 9">Nucleus</location>
    </subcellularLocation>
</comment>
<dbReference type="FunFam" id="2.40.50.140:FF:000064">
    <property type="entry name" value="Replication protein A subunit"/>
    <property type="match status" value="1"/>
</dbReference>
<comment type="function">
    <text evidence="9">As part of the heterotrimeric replication protein A complex (RPA/RP-A), binds and stabilizes single-stranded DNA intermediates, that form during DNA replication or upon DNA stress. It prevents their reannealing and in parallel, recruits and activates different proteins and complexes involved in DNA metabolism. Thereby, it plays an essential role both in DNA replication and the cellular response to DNA damage.</text>
</comment>
<evidence type="ECO:0000256" key="6">
    <source>
        <dbReference type="ARBA" id="ARBA00022833"/>
    </source>
</evidence>
<dbReference type="AlphaFoldDB" id="A0A834M500"/>
<evidence type="ECO:0000256" key="8">
    <source>
        <dbReference type="ARBA" id="ARBA00023242"/>
    </source>
</evidence>
<comment type="caution">
    <text evidence="12">The sequence shown here is derived from an EMBL/GenBank/DDBJ whole genome shotgun (WGS) entry which is preliminary data.</text>
</comment>
<dbReference type="GO" id="GO:0006281">
    <property type="term" value="P:DNA repair"/>
    <property type="evidence" value="ECO:0007669"/>
    <property type="project" value="InterPro"/>
</dbReference>
<keyword evidence="8 9" id="KW-0539">Nucleus</keyword>
<dbReference type="InterPro" id="IPR031657">
    <property type="entry name" value="REPA_OB_2"/>
</dbReference>
<organism evidence="12 13">
    <name type="scientific">Rhynchophorus ferrugineus</name>
    <name type="common">Red palm weevil</name>
    <name type="synonym">Curculio ferrugineus</name>
    <dbReference type="NCBI Taxonomy" id="354439"/>
    <lineage>
        <taxon>Eukaryota</taxon>
        <taxon>Metazoa</taxon>
        <taxon>Ecdysozoa</taxon>
        <taxon>Arthropoda</taxon>
        <taxon>Hexapoda</taxon>
        <taxon>Insecta</taxon>
        <taxon>Pterygota</taxon>
        <taxon>Neoptera</taxon>
        <taxon>Endopterygota</taxon>
        <taxon>Coleoptera</taxon>
        <taxon>Polyphaga</taxon>
        <taxon>Cucujiformia</taxon>
        <taxon>Curculionidae</taxon>
        <taxon>Dryophthorinae</taxon>
        <taxon>Rhynchophorus</taxon>
    </lineage>
</organism>
<dbReference type="GO" id="GO:0008270">
    <property type="term" value="F:zinc ion binding"/>
    <property type="evidence" value="ECO:0007669"/>
    <property type="project" value="UniProtKB-KW"/>
</dbReference>
<keyword evidence="4 9" id="KW-0479">Metal-binding</keyword>
<evidence type="ECO:0000313" key="13">
    <source>
        <dbReference type="Proteomes" id="UP000625711"/>
    </source>
</evidence>
<dbReference type="EMBL" id="JAACXV010014629">
    <property type="protein sequence ID" value="KAF7265349.1"/>
    <property type="molecule type" value="Genomic_DNA"/>
</dbReference>
<dbReference type="GO" id="GO:0006260">
    <property type="term" value="P:DNA replication"/>
    <property type="evidence" value="ECO:0007669"/>
    <property type="project" value="UniProtKB-KW"/>
</dbReference>
<dbReference type="SUPFAM" id="SSF50249">
    <property type="entry name" value="Nucleic acid-binding proteins"/>
    <property type="match status" value="3"/>
</dbReference>
<comment type="subunit">
    <text evidence="9">Component of the heterotrimeric canonical replication protein A complex (RPA).</text>
</comment>
<dbReference type="NCBIfam" id="TIGR00617">
    <property type="entry name" value="rpa1"/>
    <property type="match status" value="1"/>
</dbReference>
<keyword evidence="13" id="KW-1185">Reference proteome</keyword>
<dbReference type="Pfam" id="PF16900">
    <property type="entry name" value="REPA_OB_2"/>
    <property type="match status" value="1"/>
</dbReference>
<evidence type="ECO:0000259" key="10">
    <source>
        <dbReference type="Pfam" id="PF08646"/>
    </source>
</evidence>
<dbReference type="GO" id="GO:0003677">
    <property type="term" value="F:DNA binding"/>
    <property type="evidence" value="ECO:0007669"/>
    <property type="project" value="UniProtKB-KW"/>
</dbReference>
<proteinExistence type="inferred from homology"/>
<evidence type="ECO:0000256" key="7">
    <source>
        <dbReference type="ARBA" id="ARBA00023125"/>
    </source>
</evidence>
<dbReference type="Gene3D" id="2.40.50.140">
    <property type="entry name" value="Nucleic acid-binding proteins"/>
    <property type="match status" value="3"/>
</dbReference>
<dbReference type="InterPro" id="IPR004591">
    <property type="entry name" value="Rfa1"/>
</dbReference>
<reference evidence="12" key="1">
    <citation type="submission" date="2020-08" db="EMBL/GenBank/DDBJ databases">
        <title>Genome sequencing and assembly of the red palm weevil Rhynchophorus ferrugineus.</title>
        <authorList>
            <person name="Dias G.B."/>
            <person name="Bergman C.M."/>
            <person name="Manee M."/>
        </authorList>
    </citation>
    <scope>NUCLEOTIDE SEQUENCE</scope>
    <source>
        <strain evidence="12">AA-2017</strain>
        <tissue evidence="12">Whole larva</tissue>
    </source>
</reference>
<sequence>MVLLQIDKVYYISKCMLKPANKQFSNLKNDYEMTMVNETVIEECQDDDMGAVPQINYNFVPVKQIMELDPKSIIDIIGVVKGVGDLQVFQARSTGREVKKKEVMLVDQSNASVTLTLWGAEAENFDGSNNPVVVLKGARISEFGGGKTLSTVSGTIMKLNPDLKESYRLKQWYDTEGNSVEATNVSARSGGSLGFNTPWMCFKEVFDQQLGSSNATGDYYQVKGTVLMVKSENSCYKACPSPDCNKKVIDNSNGMYRCEKCNREYESFKWRLLASMNVGDWSGNQWVSMFSSEAEKVLGVTAQEAGDLFEQDPSQFNELVEKAHFKQFVLKCRAKTEVYNDEQRLKTVAVKVDPINYEEYNNHLINRIKQLTGA</sequence>
<comment type="similarity">
    <text evidence="2 9">Belongs to the replication factor A protein 1 family.</text>
</comment>
<evidence type="ECO:0000256" key="3">
    <source>
        <dbReference type="ARBA" id="ARBA00022705"/>
    </source>
</evidence>
<dbReference type="PANTHER" id="PTHR47165:SF4">
    <property type="entry name" value="OS03G0429900 PROTEIN"/>
    <property type="match status" value="1"/>
</dbReference>
<keyword evidence="5 9" id="KW-0863">Zinc-finger</keyword>
<accession>A0A834M500</accession>
<evidence type="ECO:0000259" key="11">
    <source>
        <dbReference type="Pfam" id="PF16900"/>
    </source>
</evidence>
<dbReference type="Proteomes" id="UP000625711">
    <property type="component" value="Unassembled WGS sequence"/>
</dbReference>